<dbReference type="InterPro" id="IPR013785">
    <property type="entry name" value="Aldolase_TIM"/>
</dbReference>
<dbReference type="Pfam" id="PF04055">
    <property type="entry name" value="Radical_SAM"/>
    <property type="match status" value="1"/>
</dbReference>
<evidence type="ECO:0000256" key="1">
    <source>
        <dbReference type="ARBA" id="ARBA00001966"/>
    </source>
</evidence>
<evidence type="ECO:0000256" key="4">
    <source>
        <dbReference type="ARBA" id="ARBA00022723"/>
    </source>
</evidence>
<comment type="cofactor">
    <cofactor evidence="1">
        <name>[4Fe-4S] cluster</name>
        <dbReference type="ChEBI" id="CHEBI:49883"/>
    </cofactor>
</comment>
<dbReference type="InterPro" id="IPR007197">
    <property type="entry name" value="rSAM"/>
</dbReference>
<keyword evidence="7" id="KW-0411">Iron-sulfur</keyword>
<dbReference type="PANTHER" id="PTHR11228:SF7">
    <property type="entry name" value="PQQA PEPTIDE CYCLASE"/>
    <property type="match status" value="1"/>
</dbReference>
<dbReference type="SFLD" id="SFLDS00029">
    <property type="entry name" value="Radical_SAM"/>
    <property type="match status" value="1"/>
</dbReference>
<evidence type="ECO:0000256" key="5">
    <source>
        <dbReference type="ARBA" id="ARBA00023002"/>
    </source>
</evidence>
<dbReference type="PROSITE" id="PS51918">
    <property type="entry name" value="RADICAL_SAM"/>
    <property type="match status" value="1"/>
</dbReference>
<reference evidence="9 10" key="1">
    <citation type="submission" date="2015-02" db="EMBL/GenBank/DDBJ databases">
        <title>Single-cell genomics of uncultivated deep-branching MTB reveals a conserved set of magnetosome genes.</title>
        <authorList>
            <person name="Kolinko S."/>
            <person name="Richter M."/>
            <person name="Glockner F.O."/>
            <person name="Brachmann A."/>
            <person name="Schuler D."/>
        </authorList>
    </citation>
    <scope>NUCLEOTIDE SEQUENCE [LARGE SCALE GENOMIC DNA]</scope>
    <source>
        <strain evidence="9">TM-1</strain>
    </source>
</reference>
<evidence type="ECO:0000259" key="8">
    <source>
        <dbReference type="PROSITE" id="PS51918"/>
    </source>
</evidence>
<proteinExistence type="predicted"/>
<sequence>MSRGVLKSLDDLQLGSRVCLYGTGRGCNIFRALLRHLRTDVEIVCLIDSFKTGEKDGLKIISPYDISENSADFDIILITSGFWRDIEKILSTLQITNYMIVDASLLSDVPVTIYDNDGALRHPVYRGLFTELWNMGDDEGIVKGLLAEMETKGVVLDRYHALIQLLQSHPAPHHVNTLLCSEEIREGIDEVKSFPTDVYLDISSVCNIRCRFCKCKAGMFPVEMVTLKQVQEIDWFKYIKVFAFYGGTAESLTNPEFLDIFNYVHDRYPHLHSILYTNGVGLNRKILTALAGKITNLHVSMNASNKKDYDTVIKNGNWKLFSDNMTAMAEIMKDRDKPFISASFVMMRWNLDSALECLEFARAAGASLVGLNHYVSGHTLKYHKDNSVVLNEKFSKENSLYYDKERSDRVFEKVRKRAEALGIQLVSPLPFNREDYFIDYSVRTLSRPSEICGNPWTHMYLRWGNISRKKEVWFCCAMAMDMGAFYDTNEILKAEGLMKVRNSSILRAYRKTVNGTNINPICTYCRHQDRFDPDSVYPPDQREFFEFNNMPVPQHLMP</sequence>
<keyword evidence="3" id="KW-0949">S-adenosyl-L-methionine</keyword>
<dbReference type="GO" id="GO:0016491">
    <property type="term" value="F:oxidoreductase activity"/>
    <property type="evidence" value="ECO:0007669"/>
    <property type="project" value="UniProtKB-KW"/>
</dbReference>
<feature type="domain" description="Radical SAM core" evidence="8">
    <location>
        <begin position="192"/>
        <end position="420"/>
    </location>
</feature>
<dbReference type="PANTHER" id="PTHR11228">
    <property type="entry name" value="RADICAL SAM DOMAIN PROTEIN"/>
    <property type="match status" value="1"/>
</dbReference>
<dbReference type="SUPFAM" id="SSF102114">
    <property type="entry name" value="Radical SAM enzymes"/>
    <property type="match status" value="1"/>
</dbReference>
<evidence type="ECO:0000256" key="2">
    <source>
        <dbReference type="ARBA" id="ARBA00022485"/>
    </source>
</evidence>
<dbReference type="CDD" id="cd01335">
    <property type="entry name" value="Radical_SAM"/>
    <property type="match status" value="1"/>
</dbReference>
<evidence type="ECO:0000256" key="7">
    <source>
        <dbReference type="ARBA" id="ARBA00023014"/>
    </source>
</evidence>
<dbReference type="Gene3D" id="3.20.20.70">
    <property type="entry name" value="Aldolase class I"/>
    <property type="match status" value="1"/>
</dbReference>
<keyword evidence="2" id="KW-0004">4Fe-4S</keyword>
<dbReference type="GO" id="GO:0046872">
    <property type="term" value="F:metal ion binding"/>
    <property type="evidence" value="ECO:0007669"/>
    <property type="project" value="UniProtKB-KW"/>
</dbReference>
<keyword evidence="4" id="KW-0479">Metal-binding</keyword>
<keyword evidence="10" id="KW-1185">Reference proteome</keyword>
<accession>A0A0F3GPM0</accession>
<protein>
    <submittedName>
        <fullName evidence="9">Fe-S oxidoreductase</fullName>
    </submittedName>
</protein>
<name>A0A0F3GPM0_9BACT</name>
<dbReference type="InterPro" id="IPR050377">
    <property type="entry name" value="Radical_SAM_PqqE_MftC-like"/>
</dbReference>
<keyword evidence="5" id="KW-0560">Oxidoreductase</keyword>
<dbReference type="InterPro" id="IPR058240">
    <property type="entry name" value="rSAM_sf"/>
</dbReference>
<organism evidence="9 10">
    <name type="scientific">Candidatus Magnetobacterium bavaricum</name>
    <dbReference type="NCBI Taxonomy" id="29290"/>
    <lineage>
        <taxon>Bacteria</taxon>
        <taxon>Pseudomonadati</taxon>
        <taxon>Nitrospirota</taxon>
        <taxon>Thermodesulfovibrionia</taxon>
        <taxon>Thermodesulfovibrionales</taxon>
        <taxon>Candidatus Magnetobacteriaceae</taxon>
        <taxon>Candidatus Magnetobacterium</taxon>
    </lineage>
</organism>
<keyword evidence="6" id="KW-0408">Iron</keyword>
<dbReference type="EMBL" id="LACI01001737">
    <property type="protein sequence ID" value="KJU83757.1"/>
    <property type="molecule type" value="Genomic_DNA"/>
</dbReference>
<gene>
    <name evidence="9" type="ORF">MBAV_004048</name>
</gene>
<dbReference type="Proteomes" id="UP000033423">
    <property type="component" value="Unassembled WGS sequence"/>
</dbReference>
<dbReference type="AlphaFoldDB" id="A0A0F3GPM0"/>
<dbReference type="InterPro" id="IPR000385">
    <property type="entry name" value="MoaA_NifB_PqqE_Fe-S-bd_CS"/>
</dbReference>
<evidence type="ECO:0000256" key="3">
    <source>
        <dbReference type="ARBA" id="ARBA00022691"/>
    </source>
</evidence>
<dbReference type="Gene3D" id="3.40.50.720">
    <property type="entry name" value="NAD(P)-binding Rossmann-like Domain"/>
    <property type="match status" value="1"/>
</dbReference>
<dbReference type="PROSITE" id="PS01305">
    <property type="entry name" value="MOAA_NIFB_PQQE"/>
    <property type="match status" value="1"/>
</dbReference>
<dbReference type="GO" id="GO:0051539">
    <property type="term" value="F:4 iron, 4 sulfur cluster binding"/>
    <property type="evidence" value="ECO:0007669"/>
    <property type="project" value="UniProtKB-KW"/>
</dbReference>
<evidence type="ECO:0000313" key="10">
    <source>
        <dbReference type="Proteomes" id="UP000033423"/>
    </source>
</evidence>
<evidence type="ECO:0000256" key="6">
    <source>
        <dbReference type="ARBA" id="ARBA00023004"/>
    </source>
</evidence>
<comment type="caution">
    <text evidence="9">The sequence shown here is derived from an EMBL/GenBank/DDBJ whole genome shotgun (WGS) entry which is preliminary data.</text>
</comment>
<evidence type="ECO:0000313" key="9">
    <source>
        <dbReference type="EMBL" id="KJU83757.1"/>
    </source>
</evidence>